<feature type="non-terminal residue" evidence="2">
    <location>
        <position position="46"/>
    </location>
</feature>
<dbReference type="EMBL" id="UINC01061692">
    <property type="protein sequence ID" value="SVB87531.1"/>
    <property type="molecule type" value="Genomic_DNA"/>
</dbReference>
<feature type="compositionally biased region" description="Low complexity" evidence="1">
    <location>
        <begin position="7"/>
        <end position="17"/>
    </location>
</feature>
<dbReference type="AlphaFoldDB" id="A0A382HM07"/>
<sequence>MVRNANSSSSLESSPPSAGNPVQTQHSKSTGKLLKSIDLDHNAIEN</sequence>
<evidence type="ECO:0000313" key="2">
    <source>
        <dbReference type="EMBL" id="SVB87531.1"/>
    </source>
</evidence>
<proteinExistence type="predicted"/>
<feature type="compositionally biased region" description="Polar residues" evidence="1">
    <location>
        <begin position="20"/>
        <end position="30"/>
    </location>
</feature>
<protein>
    <submittedName>
        <fullName evidence="2">Uncharacterized protein</fullName>
    </submittedName>
</protein>
<organism evidence="2">
    <name type="scientific">marine metagenome</name>
    <dbReference type="NCBI Taxonomy" id="408172"/>
    <lineage>
        <taxon>unclassified sequences</taxon>
        <taxon>metagenomes</taxon>
        <taxon>ecological metagenomes</taxon>
    </lineage>
</organism>
<evidence type="ECO:0000256" key="1">
    <source>
        <dbReference type="SAM" id="MobiDB-lite"/>
    </source>
</evidence>
<feature type="compositionally biased region" description="Basic and acidic residues" evidence="1">
    <location>
        <begin position="35"/>
        <end position="46"/>
    </location>
</feature>
<name>A0A382HM07_9ZZZZ</name>
<feature type="region of interest" description="Disordered" evidence="1">
    <location>
        <begin position="1"/>
        <end position="46"/>
    </location>
</feature>
<accession>A0A382HM07</accession>
<reference evidence="2" key="1">
    <citation type="submission" date="2018-05" db="EMBL/GenBank/DDBJ databases">
        <authorList>
            <person name="Lanie J.A."/>
            <person name="Ng W.-L."/>
            <person name="Kazmierczak K.M."/>
            <person name="Andrzejewski T.M."/>
            <person name="Davidsen T.M."/>
            <person name="Wayne K.J."/>
            <person name="Tettelin H."/>
            <person name="Glass J.I."/>
            <person name="Rusch D."/>
            <person name="Podicherti R."/>
            <person name="Tsui H.-C.T."/>
            <person name="Winkler M.E."/>
        </authorList>
    </citation>
    <scope>NUCLEOTIDE SEQUENCE</scope>
</reference>
<gene>
    <name evidence="2" type="ORF">METZ01_LOCUS240385</name>
</gene>